<dbReference type="SUPFAM" id="SSF54211">
    <property type="entry name" value="Ribosomal protein S5 domain 2-like"/>
    <property type="match status" value="1"/>
</dbReference>
<evidence type="ECO:0000256" key="7">
    <source>
        <dbReference type="HAMAP-Rule" id="MF_00227"/>
    </source>
</evidence>
<dbReference type="PANTHER" id="PTHR33992:SF1">
    <property type="entry name" value="RIBONUCLEASE P PROTEIN COMPONENT"/>
    <property type="match status" value="1"/>
</dbReference>
<evidence type="ECO:0000256" key="8">
    <source>
        <dbReference type="NCBIfam" id="TIGR00188"/>
    </source>
</evidence>
<organism evidence="9 10">
    <name type="scientific">Buchnera aphidicola</name>
    <name type="common">Thelaxes californica</name>
    <dbReference type="NCBI Taxonomy" id="1315998"/>
    <lineage>
        <taxon>Bacteria</taxon>
        <taxon>Pseudomonadati</taxon>
        <taxon>Pseudomonadota</taxon>
        <taxon>Gammaproteobacteria</taxon>
        <taxon>Enterobacterales</taxon>
        <taxon>Erwiniaceae</taxon>
        <taxon>Buchnera</taxon>
    </lineage>
</organism>
<evidence type="ECO:0000313" key="9">
    <source>
        <dbReference type="EMBL" id="QCI26572.1"/>
    </source>
</evidence>
<dbReference type="EC" id="3.1.26.5" evidence="7 8"/>
<evidence type="ECO:0000256" key="4">
    <source>
        <dbReference type="ARBA" id="ARBA00022759"/>
    </source>
</evidence>
<reference evidence="9 10" key="1">
    <citation type="submission" date="2018-12" db="EMBL/GenBank/DDBJ databases">
        <authorList>
            <person name="Chong R.A."/>
        </authorList>
    </citation>
    <scope>NUCLEOTIDE SEQUENCE [LARGE SCALE GENOMIC DNA]</scope>
    <source>
        <strain evidence="9 10">Tca</strain>
    </source>
</reference>
<dbReference type="RefSeq" id="WP_158353011.1">
    <property type="nucleotide sequence ID" value="NZ_CP034852.1"/>
</dbReference>
<keyword evidence="10" id="KW-1185">Reference proteome</keyword>
<evidence type="ECO:0000256" key="1">
    <source>
        <dbReference type="ARBA" id="ARBA00002663"/>
    </source>
</evidence>
<dbReference type="AlphaFoldDB" id="A0A4D6YBT6"/>
<reference evidence="9 10" key="2">
    <citation type="submission" date="2019-05" db="EMBL/GenBank/DDBJ databases">
        <title>Genome evolution of the obligate endosymbiont Buchnera aphidicola.</title>
        <authorList>
            <person name="Moran N.A."/>
        </authorList>
    </citation>
    <scope>NUCLEOTIDE SEQUENCE [LARGE SCALE GENOMIC DNA]</scope>
    <source>
        <strain evidence="9 10">Tca</strain>
    </source>
</reference>
<comment type="catalytic activity">
    <reaction evidence="7">
        <text>Endonucleolytic cleavage of RNA, removing 5'-extranucleotides from tRNA precursor.</text>
        <dbReference type="EC" id="3.1.26.5"/>
    </reaction>
</comment>
<dbReference type="GO" id="GO:0000049">
    <property type="term" value="F:tRNA binding"/>
    <property type="evidence" value="ECO:0007669"/>
    <property type="project" value="UniProtKB-UniRule"/>
</dbReference>
<dbReference type="OrthoDB" id="9796422at2"/>
<keyword evidence="3 7" id="KW-0540">Nuclease</keyword>
<evidence type="ECO:0000256" key="6">
    <source>
        <dbReference type="ARBA" id="ARBA00022884"/>
    </source>
</evidence>
<dbReference type="GO" id="GO:0042781">
    <property type="term" value="F:3'-tRNA processing endoribonuclease activity"/>
    <property type="evidence" value="ECO:0007669"/>
    <property type="project" value="TreeGrafter"/>
</dbReference>
<dbReference type="PROSITE" id="PS00648">
    <property type="entry name" value="RIBONUCLEASE_P"/>
    <property type="match status" value="1"/>
</dbReference>
<dbReference type="Proteomes" id="UP000298782">
    <property type="component" value="Chromosome"/>
</dbReference>
<evidence type="ECO:0000256" key="2">
    <source>
        <dbReference type="ARBA" id="ARBA00022694"/>
    </source>
</evidence>
<dbReference type="PANTHER" id="PTHR33992">
    <property type="entry name" value="RIBONUCLEASE P PROTEIN COMPONENT"/>
    <property type="match status" value="1"/>
</dbReference>
<evidence type="ECO:0000313" key="10">
    <source>
        <dbReference type="Proteomes" id="UP000298782"/>
    </source>
</evidence>
<dbReference type="HAMAP" id="MF_00227">
    <property type="entry name" value="RNase_P"/>
    <property type="match status" value="1"/>
</dbReference>
<sequence>MNILSFPKKLRLLKTNDFKQVFKNAYKVQNKEIIIFGNPNDLLYPRLGISITKKKIKYAYLRNKIKRLIKEYFRLSQNFLIKMDFLVVVKKNILINDKKLFIKKIHTLWKRYYQFHK</sequence>
<dbReference type="GO" id="GO:0004526">
    <property type="term" value="F:ribonuclease P activity"/>
    <property type="evidence" value="ECO:0007669"/>
    <property type="project" value="UniProtKB-UniRule"/>
</dbReference>
<comment type="subunit">
    <text evidence="7">Consists of a catalytic RNA component (M1 or rnpB) and a protein subunit.</text>
</comment>
<accession>A0A4D6YBT6</accession>
<dbReference type="InterPro" id="IPR014721">
    <property type="entry name" value="Ribsml_uS5_D2-typ_fold_subgr"/>
</dbReference>
<dbReference type="InterPro" id="IPR020539">
    <property type="entry name" value="RNase_P_CS"/>
</dbReference>
<gene>
    <name evidence="7 9" type="primary">rnpA</name>
    <name evidence="9" type="ORF">D9V80_00070</name>
</gene>
<name>A0A4D6YBT6_9GAMM</name>
<dbReference type="Pfam" id="PF00825">
    <property type="entry name" value="Ribonuclease_P"/>
    <property type="match status" value="1"/>
</dbReference>
<dbReference type="GO" id="GO:0001682">
    <property type="term" value="P:tRNA 5'-leader removal"/>
    <property type="evidence" value="ECO:0007669"/>
    <property type="project" value="UniProtKB-UniRule"/>
</dbReference>
<dbReference type="InterPro" id="IPR000100">
    <property type="entry name" value="RNase_P"/>
</dbReference>
<dbReference type="Gene3D" id="3.30.230.10">
    <property type="match status" value="1"/>
</dbReference>
<keyword evidence="4 7" id="KW-0255">Endonuclease</keyword>
<dbReference type="GO" id="GO:0030677">
    <property type="term" value="C:ribonuclease P complex"/>
    <property type="evidence" value="ECO:0007669"/>
    <property type="project" value="TreeGrafter"/>
</dbReference>
<dbReference type="EMBL" id="CP034852">
    <property type="protein sequence ID" value="QCI26572.1"/>
    <property type="molecule type" value="Genomic_DNA"/>
</dbReference>
<dbReference type="InterPro" id="IPR020568">
    <property type="entry name" value="Ribosomal_Su5_D2-typ_SF"/>
</dbReference>
<dbReference type="NCBIfam" id="TIGR00188">
    <property type="entry name" value="rnpA"/>
    <property type="match status" value="1"/>
</dbReference>
<keyword evidence="5 7" id="KW-0378">Hydrolase</keyword>
<proteinExistence type="inferred from homology"/>
<protein>
    <recommendedName>
        <fullName evidence="7 8">Ribonuclease P protein component</fullName>
        <shortName evidence="7">RNase P protein</shortName>
        <shortName evidence="7">RNaseP protein</shortName>
        <ecNumber evidence="7 8">3.1.26.5</ecNumber>
    </recommendedName>
    <alternativeName>
        <fullName evidence="7">Protein C5</fullName>
    </alternativeName>
</protein>
<comment type="similarity">
    <text evidence="7">Belongs to the RnpA family.</text>
</comment>
<keyword evidence="6 7" id="KW-0694">RNA-binding</keyword>
<comment type="function">
    <text evidence="1 7">RNaseP catalyzes the removal of the 5'-leader sequence from pre-tRNA to produce the mature 5'-terminus. It can also cleave other RNA substrates such as 4.5S RNA. The protein component plays an auxiliary but essential role in vivo by binding to the 5'-leader sequence and broadening the substrate specificity of the ribozyme.</text>
</comment>
<keyword evidence="2 7" id="KW-0819">tRNA processing</keyword>
<evidence type="ECO:0000256" key="5">
    <source>
        <dbReference type="ARBA" id="ARBA00022801"/>
    </source>
</evidence>
<evidence type="ECO:0000256" key="3">
    <source>
        <dbReference type="ARBA" id="ARBA00022722"/>
    </source>
</evidence>